<gene>
    <name evidence="2" type="ORF">BU14_1511s0001</name>
</gene>
<feature type="compositionally biased region" description="Basic residues" evidence="1">
    <location>
        <begin position="100"/>
        <end position="113"/>
    </location>
</feature>
<protein>
    <submittedName>
        <fullName evidence="2">Uncharacterized protein</fullName>
    </submittedName>
</protein>
<feature type="region of interest" description="Disordered" evidence="1">
    <location>
        <begin position="1451"/>
        <end position="1539"/>
    </location>
</feature>
<evidence type="ECO:0000256" key="1">
    <source>
        <dbReference type="SAM" id="MobiDB-lite"/>
    </source>
</evidence>
<feature type="region of interest" description="Disordered" evidence="1">
    <location>
        <begin position="736"/>
        <end position="785"/>
    </location>
</feature>
<feature type="compositionally biased region" description="Acidic residues" evidence="1">
    <location>
        <begin position="745"/>
        <end position="760"/>
    </location>
</feature>
<feature type="region of interest" description="Disordered" evidence="1">
    <location>
        <begin position="1"/>
        <end position="61"/>
    </location>
</feature>
<dbReference type="PANTHER" id="PTHR48125:SF10">
    <property type="entry name" value="OS12G0136300 PROTEIN"/>
    <property type="match status" value="1"/>
</dbReference>
<feature type="compositionally biased region" description="Low complexity" evidence="1">
    <location>
        <begin position="1"/>
        <end position="19"/>
    </location>
</feature>
<name>A0A1X6NM77_PORUM</name>
<dbReference type="EMBL" id="KV919550">
    <property type="protein sequence ID" value="OSX69443.1"/>
    <property type="molecule type" value="Genomic_DNA"/>
</dbReference>
<feature type="region of interest" description="Disordered" evidence="1">
    <location>
        <begin position="91"/>
        <end position="174"/>
    </location>
</feature>
<feature type="compositionally biased region" description="Gly residues" evidence="1">
    <location>
        <begin position="766"/>
        <end position="785"/>
    </location>
</feature>
<evidence type="ECO:0000313" key="3">
    <source>
        <dbReference type="Proteomes" id="UP000218209"/>
    </source>
</evidence>
<proteinExistence type="predicted"/>
<dbReference type="OrthoDB" id="5598737at2759"/>
<dbReference type="Proteomes" id="UP000218209">
    <property type="component" value="Unassembled WGS sequence"/>
</dbReference>
<sequence>MPAGRPGYAPSSPSSPALRPSRRFRRRSPYHHVLPRPPWAMEADGHDGPGGIPPPDDMDRHLEQLRAAECRLTAPFVVPAELQATLASFPHSAAPSASHTRTRRVRTRARRPVTRGAAAAGGDSRRGKRRRVPGVRDAAESLSDSSLPPAVRVDVYDGNGSSDDAGGPEPDVLDTGARSMQLIDYYKKRITRVLALSLSASPQADENAGTLFRVVIVAGGAAVVLSEGERAYVVWAQIEEGAVTYLCTCGGVGGGESAELRSWLGASSTCCHARRLRASYAELADAAGLAGDVALLGSFPALDNASTPPAAECNVSYATKTAQNKGVFAVHFQSSWSAVIIRNKLNKQRTKKRVQRRPACTLTSCARDHWTCPHASSVAQWCSDLQVASNAARVITPGFEDPFKDVLLPSAAPAHGAPTTAAALAAESAAFADEERGRCSRNLLPCAGEVDDCLQFDQLADTGRDAQHPPHLTDVLCEAACFSCGGAYNGQGVKNTGAMLHTLRGRVTVTLRRWACSCGKPVPYDGAHDGLFASSKETVFTRTYLDVMTQMVFTGHGTLSSAAAVLCFLLESTKAMSGAQSGLARQTLITAAHRYARTLIVPASLFRCTKCKQTGDRPYVAVIADGQVLSILRNQSQPLVRLIEDVVGVPMDAGHGSCLASAPLRSAIRKRMTAERQPVVRLTKEESASLKRLSEEMSLVPPPHPAGRVTSKSATLSWASAFIFFSFYTNELAATDPGPNVADEGTNDADEEGVGGDDAGDPAAAGGAGVGGGNPPAADGGGAEGGANVGGARGAYYVSKQVPGAVGVGLGATVERERWRVVRRFVLTFLGHPVVGAFSGLPRMKIKRLATKLARGALLAEWKPYAKAVESVGIVWPFLQLVGMADEVDPEMTRAVGELLLFACGVDAYWETLWRDQASPGAKAFEQQWRDTSAAQYAEWAATRTEPLPASSPLSCSRFSSARGRAQLVEVLSGHVWPDLEPVRPFITDSKSEAVNAARAVKVKAGREALEAMLDKELGTDDCRHAFISSQTFMPGVENFLCPCGMLLGFDFLDRAESPAHVLASLMQRFPLLPSVVYFDTACQMARNASRRVPWLINMSATAASIDRAHRLQKQHGCSPVHDADAYPGRSVRHRTACAESRHSINKAFKTHLVHLRQDHFMVQMRLLGAFVNLRVKMRRELGKETNHRLACAFFHTHVQSYCDRRWCTCAHGQRQEAEAAAAAAAAAPAAAPAPPAAAVADGMADIAAPAGALDATAPSIAATTHAAQDLYRAVDDAVVRAVTPAVQAALDDALPGAALQAAAAVAAQLGVAAGQVAVQAAFGAANAAGRQHGGDAVGLAAAGAAGQSAAYAPVQADVQAAVYEAVQSAVEDAARASGGAAAVVAGDEVGVAAGRAPARAAVEAAGLGTGAAASAAAARQGQVGGRPAIGQAAVQAALRGALRAAGVVVRVERPPKGPSDGHVVGGSGGDGGGGGGGGEAAGAGEGANAGARAREDGDAGGDDVDGIDVPRVDSDDSSSAGVSSRSVVSDYDLDSDSD</sequence>
<dbReference type="PANTHER" id="PTHR48125">
    <property type="entry name" value="LP07818P1"/>
    <property type="match status" value="1"/>
</dbReference>
<feature type="compositionally biased region" description="Gly residues" evidence="1">
    <location>
        <begin position="1464"/>
        <end position="1488"/>
    </location>
</feature>
<evidence type="ECO:0000313" key="2">
    <source>
        <dbReference type="EMBL" id="OSX69443.1"/>
    </source>
</evidence>
<accession>A0A1X6NM77</accession>
<keyword evidence="3" id="KW-1185">Reference proteome</keyword>
<reference evidence="2 3" key="1">
    <citation type="submission" date="2017-03" db="EMBL/GenBank/DDBJ databases">
        <title>WGS assembly of Porphyra umbilicalis.</title>
        <authorList>
            <person name="Brawley S.H."/>
            <person name="Blouin N.A."/>
            <person name="Ficko-Blean E."/>
            <person name="Wheeler G.L."/>
            <person name="Lohr M."/>
            <person name="Goodson H.V."/>
            <person name="Jenkins J.W."/>
            <person name="Blaby-Haas C.E."/>
            <person name="Helliwell K.E."/>
            <person name="Chan C."/>
            <person name="Marriage T."/>
            <person name="Bhattacharya D."/>
            <person name="Klein A.S."/>
            <person name="Badis Y."/>
            <person name="Brodie J."/>
            <person name="Cao Y."/>
            <person name="Collen J."/>
            <person name="Dittami S.M."/>
            <person name="Gachon C.M."/>
            <person name="Green B.R."/>
            <person name="Karpowicz S."/>
            <person name="Kim J.W."/>
            <person name="Kudahl U."/>
            <person name="Lin S."/>
            <person name="Michel G."/>
            <person name="Mittag M."/>
            <person name="Olson B.J."/>
            <person name="Pangilinan J."/>
            <person name="Peng Y."/>
            <person name="Qiu H."/>
            <person name="Shu S."/>
            <person name="Singer J.T."/>
            <person name="Smith A.G."/>
            <person name="Sprecher B.N."/>
            <person name="Wagner V."/>
            <person name="Wang W."/>
            <person name="Wang Z.-Y."/>
            <person name="Yan J."/>
            <person name="Yarish C."/>
            <person name="Zoeuner-Riek S."/>
            <person name="Zhuang Y."/>
            <person name="Zou Y."/>
            <person name="Lindquist E.A."/>
            <person name="Grimwood J."/>
            <person name="Barry K."/>
            <person name="Rokhsar D.S."/>
            <person name="Schmutz J."/>
            <person name="Stiller J.W."/>
            <person name="Grossman A.R."/>
            <person name="Prochnik S.E."/>
        </authorList>
    </citation>
    <scope>NUCLEOTIDE SEQUENCE [LARGE SCALE GENOMIC DNA]</scope>
    <source>
        <strain evidence="2">4086291</strain>
    </source>
</reference>
<feature type="compositionally biased region" description="Basic residues" evidence="1">
    <location>
        <begin position="20"/>
        <end position="34"/>
    </location>
</feature>
<organism evidence="2 3">
    <name type="scientific">Porphyra umbilicalis</name>
    <name type="common">Purple laver</name>
    <name type="synonym">Red alga</name>
    <dbReference type="NCBI Taxonomy" id="2786"/>
    <lineage>
        <taxon>Eukaryota</taxon>
        <taxon>Rhodophyta</taxon>
        <taxon>Bangiophyceae</taxon>
        <taxon>Bangiales</taxon>
        <taxon>Bangiaceae</taxon>
        <taxon>Porphyra</taxon>
    </lineage>
</organism>
<feature type="compositionally biased region" description="Low complexity" evidence="1">
    <location>
        <begin position="1518"/>
        <end position="1531"/>
    </location>
</feature>